<sequence>MADATERDDRTPHILTVTYPSQGHINPMLQFSKRLQKRGFKITLVLTNFIARVSHSLPPFPILTISDGHDDGGFASADSAQTYLDSFRRFGSESLRELLRRLSSSASPVDCLIYDSFLPWALDVAKEFQIATAVFFTQSCAVANIYYHVHKGLIDLPLPNRESEIPGLPLMKLAEFPSFIYQLGSYPAYYDLLVNQYANVDKADWIFCNTFDELEREVLEYLKKTWPSIRAFEFKEH</sequence>
<dbReference type="PANTHER" id="PTHR11926:SF1540">
    <property type="entry name" value="GLYCOSYLTRANSFERASE"/>
    <property type="match status" value="1"/>
</dbReference>
<reference evidence="4 5" key="1">
    <citation type="submission" date="2025-05" db="UniProtKB">
        <authorList>
            <consortium name="RefSeq"/>
        </authorList>
    </citation>
    <scope>IDENTIFICATION</scope>
    <source>
        <tissue evidence="4 5">Stem</tissue>
    </source>
</reference>
<evidence type="ECO:0000313" key="3">
    <source>
        <dbReference type="Proteomes" id="UP001652600"/>
    </source>
</evidence>
<keyword evidence="3" id="KW-1185">Reference proteome</keyword>
<evidence type="ECO:0000313" key="5">
    <source>
        <dbReference type="RefSeq" id="XP_050939697.1"/>
    </source>
</evidence>
<dbReference type="RefSeq" id="XP_050939696.1">
    <property type="nucleotide sequence ID" value="XM_051083739.1"/>
</dbReference>
<accession>A0ABM3KPI5</accession>
<evidence type="ECO:0000313" key="4">
    <source>
        <dbReference type="RefSeq" id="XP_050939696.1"/>
    </source>
</evidence>
<organism evidence="3 5">
    <name type="scientific">Cucumis melo</name>
    <name type="common">Muskmelon</name>
    <dbReference type="NCBI Taxonomy" id="3656"/>
    <lineage>
        <taxon>Eukaryota</taxon>
        <taxon>Viridiplantae</taxon>
        <taxon>Streptophyta</taxon>
        <taxon>Embryophyta</taxon>
        <taxon>Tracheophyta</taxon>
        <taxon>Spermatophyta</taxon>
        <taxon>Magnoliopsida</taxon>
        <taxon>eudicotyledons</taxon>
        <taxon>Gunneridae</taxon>
        <taxon>Pentapetalae</taxon>
        <taxon>rosids</taxon>
        <taxon>fabids</taxon>
        <taxon>Cucurbitales</taxon>
        <taxon>Cucurbitaceae</taxon>
        <taxon>Benincaseae</taxon>
        <taxon>Cucumis</taxon>
    </lineage>
</organism>
<proteinExistence type="inferred from homology"/>
<dbReference type="Proteomes" id="UP001652600">
    <property type="component" value="Chromosome 4"/>
</dbReference>
<evidence type="ECO:0000256" key="1">
    <source>
        <dbReference type="ARBA" id="ARBA00009995"/>
    </source>
</evidence>
<gene>
    <name evidence="4 5" type="primary">LOC103499232</name>
</gene>
<name>A0ABM3KPI5_CUCME</name>
<dbReference type="SUPFAM" id="SSF53756">
    <property type="entry name" value="UDP-Glycosyltransferase/glycogen phosphorylase"/>
    <property type="match status" value="1"/>
</dbReference>
<dbReference type="InterPro" id="IPR002213">
    <property type="entry name" value="UDP_glucos_trans"/>
</dbReference>
<protein>
    <submittedName>
        <fullName evidence="4 5">Flavonol 7-O-beta-glucosyltransferase UGT74F1-like</fullName>
    </submittedName>
</protein>
<dbReference type="Gene3D" id="3.40.50.2000">
    <property type="entry name" value="Glycogen Phosphorylase B"/>
    <property type="match status" value="1"/>
</dbReference>
<keyword evidence="2" id="KW-0808">Transferase</keyword>
<evidence type="ECO:0000256" key="2">
    <source>
        <dbReference type="ARBA" id="ARBA00022679"/>
    </source>
</evidence>
<dbReference type="PANTHER" id="PTHR11926">
    <property type="entry name" value="GLUCOSYL/GLUCURONOSYL TRANSFERASES"/>
    <property type="match status" value="1"/>
</dbReference>
<dbReference type="RefSeq" id="XP_050939697.1">
    <property type="nucleotide sequence ID" value="XM_051083740.1"/>
</dbReference>
<comment type="similarity">
    <text evidence="1">Belongs to the UDP-glycosyltransferase family.</text>
</comment>
<dbReference type="GeneID" id="103499232"/>
<dbReference type="CDD" id="cd03784">
    <property type="entry name" value="GT1_Gtf-like"/>
    <property type="match status" value="1"/>
</dbReference>